<evidence type="ECO:0000313" key="2">
    <source>
        <dbReference type="Proteomes" id="UP001196413"/>
    </source>
</evidence>
<evidence type="ECO:0000313" key="1">
    <source>
        <dbReference type="EMBL" id="KAJ1368390.1"/>
    </source>
</evidence>
<dbReference type="Proteomes" id="UP001196413">
    <property type="component" value="Unassembled WGS sequence"/>
</dbReference>
<organism evidence="1 2">
    <name type="scientific">Parelaphostrongylus tenuis</name>
    <name type="common">Meningeal worm</name>
    <dbReference type="NCBI Taxonomy" id="148309"/>
    <lineage>
        <taxon>Eukaryota</taxon>
        <taxon>Metazoa</taxon>
        <taxon>Ecdysozoa</taxon>
        <taxon>Nematoda</taxon>
        <taxon>Chromadorea</taxon>
        <taxon>Rhabditida</taxon>
        <taxon>Rhabditina</taxon>
        <taxon>Rhabditomorpha</taxon>
        <taxon>Strongyloidea</taxon>
        <taxon>Metastrongylidae</taxon>
        <taxon>Parelaphostrongylus</taxon>
    </lineage>
</organism>
<sequence>MLIRFHLCLKECGRPLHEPYRGGASQAQQCWSFFLLEKNKPQKAHMISKICHTPLRFRPLIKDARTWDPVSHFRE</sequence>
<name>A0AAD5WFM6_PARTN</name>
<accession>A0AAD5WFM6</accession>
<keyword evidence="2" id="KW-1185">Reference proteome</keyword>
<comment type="caution">
    <text evidence="1">The sequence shown here is derived from an EMBL/GenBank/DDBJ whole genome shotgun (WGS) entry which is preliminary data.</text>
</comment>
<reference evidence="1" key="1">
    <citation type="submission" date="2021-06" db="EMBL/GenBank/DDBJ databases">
        <title>Parelaphostrongylus tenuis whole genome reference sequence.</title>
        <authorList>
            <person name="Garwood T.J."/>
            <person name="Larsen P.A."/>
            <person name="Fountain-Jones N.M."/>
            <person name="Garbe J.R."/>
            <person name="Macchietto M.G."/>
            <person name="Kania S.A."/>
            <person name="Gerhold R.W."/>
            <person name="Richards J.E."/>
            <person name="Wolf T.M."/>
        </authorList>
    </citation>
    <scope>NUCLEOTIDE SEQUENCE</scope>
    <source>
        <strain evidence="1">MNPRO001-30</strain>
        <tissue evidence="1">Meninges</tissue>
    </source>
</reference>
<dbReference type="EMBL" id="JAHQIW010006175">
    <property type="protein sequence ID" value="KAJ1368390.1"/>
    <property type="molecule type" value="Genomic_DNA"/>
</dbReference>
<dbReference type="AlphaFoldDB" id="A0AAD5WFM6"/>
<proteinExistence type="predicted"/>
<gene>
    <name evidence="1" type="ORF">KIN20_029515</name>
</gene>
<protein>
    <submittedName>
        <fullName evidence="1">Uncharacterized protein</fullName>
    </submittedName>
</protein>